<dbReference type="Pfam" id="PF13399">
    <property type="entry name" value="LytR_C"/>
    <property type="match status" value="1"/>
</dbReference>
<dbReference type="Proteomes" id="UP000727993">
    <property type="component" value="Unassembled WGS sequence"/>
</dbReference>
<feature type="domain" description="LytR/CpsA/Psr regulator C-terminal" evidence="2">
    <location>
        <begin position="304"/>
        <end position="391"/>
    </location>
</feature>
<dbReference type="AlphaFoldDB" id="A0A936NE38"/>
<evidence type="ECO:0000313" key="3">
    <source>
        <dbReference type="EMBL" id="MBK9298640.1"/>
    </source>
</evidence>
<organism evidence="3 4">
    <name type="scientific">Candidatus Neomicrothrix subdominans</name>
    <dbReference type="NCBI Taxonomy" id="2954438"/>
    <lineage>
        <taxon>Bacteria</taxon>
        <taxon>Bacillati</taxon>
        <taxon>Actinomycetota</taxon>
        <taxon>Acidimicrobiia</taxon>
        <taxon>Acidimicrobiales</taxon>
        <taxon>Microthrixaceae</taxon>
        <taxon>Candidatus Neomicrothrix</taxon>
    </lineage>
</organism>
<dbReference type="InterPro" id="IPR027381">
    <property type="entry name" value="LytR/CpsA/Psr_C"/>
</dbReference>
<accession>A0A936NE38</accession>
<evidence type="ECO:0000313" key="4">
    <source>
        <dbReference type="Proteomes" id="UP000727993"/>
    </source>
</evidence>
<dbReference type="Gene3D" id="3.30.70.2390">
    <property type="match status" value="1"/>
</dbReference>
<dbReference type="EMBL" id="JADJZA010000010">
    <property type="protein sequence ID" value="MBK9298640.1"/>
    <property type="molecule type" value="Genomic_DNA"/>
</dbReference>
<evidence type="ECO:0000256" key="1">
    <source>
        <dbReference type="SAM" id="Coils"/>
    </source>
</evidence>
<name>A0A936NE38_9ACTN</name>
<keyword evidence="1" id="KW-0175">Coiled coil</keyword>
<protein>
    <submittedName>
        <fullName evidence="3">LytR C-terminal domain-containing protein</fullName>
    </submittedName>
</protein>
<proteinExistence type="predicted"/>
<comment type="caution">
    <text evidence="3">The sequence shown here is derived from an EMBL/GenBank/DDBJ whole genome shotgun (WGS) entry which is preliminary data.</text>
</comment>
<feature type="coiled-coil region" evidence="1">
    <location>
        <begin position="351"/>
        <end position="378"/>
    </location>
</feature>
<reference evidence="3 4" key="1">
    <citation type="submission" date="2020-10" db="EMBL/GenBank/DDBJ databases">
        <title>Connecting structure to function with the recovery of over 1000 high-quality activated sludge metagenome-assembled genomes encoding full-length rRNA genes using long-read sequencing.</title>
        <authorList>
            <person name="Singleton C.M."/>
            <person name="Petriglieri F."/>
            <person name="Kristensen J.M."/>
            <person name="Kirkegaard R.H."/>
            <person name="Michaelsen T.Y."/>
            <person name="Andersen M.H."/>
            <person name="Karst S.M."/>
            <person name="Dueholm M.S."/>
            <person name="Nielsen P.H."/>
            <person name="Albertsen M."/>
        </authorList>
    </citation>
    <scope>NUCLEOTIDE SEQUENCE [LARGE SCALE GENOMIC DNA]</scope>
    <source>
        <strain evidence="3">Lyne_18-Q3-R50-59_MAXAC.006</strain>
    </source>
</reference>
<gene>
    <name evidence="3" type="ORF">IPN02_17800</name>
</gene>
<evidence type="ECO:0000259" key="2">
    <source>
        <dbReference type="Pfam" id="PF13399"/>
    </source>
</evidence>
<sequence>MPKARRQIGSTRRFLALSATFAALLVVLVFTGYRSSLRMTGGASISPQQRSPSEPGYEAAVKPTPVTFLAVVNDDGDLRALSFVTQGSGEAGGTIITVPLSLLLANDDGAMRIPNYIEAEDGMDELQTELEKALGFGMTKQLIVTQSEIEDLLGGEPLKVRNPEQLLIDFQGTLVPQFESGDLALDPDGLMSYVNYLGPEESEYNRLNRQQLVFEQLLALSEQGFEPSSNDENVTALAELLTAVGAGESSVTQLPVTEGRIGGREDGGEGQGASFTAPDTEAIDATLGDIIPFPVSGFPGQRLGVKLLNGTTEPQLELRLAGQVVGAGGEVRVVGNAKKLDQARTTVAVSRDATEDERAQAQRVAEALNAELTETDNLGEEVRAVVVVGQDQA</sequence>